<keyword evidence="2" id="KW-0472">Membrane</keyword>
<name>A0A1F4NUP2_UNCK3</name>
<evidence type="ECO:0000256" key="2">
    <source>
        <dbReference type="SAM" id="Phobius"/>
    </source>
</evidence>
<dbReference type="InterPro" id="IPR032689">
    <property type="entry name" value="TraG-D_C"/>
</dbReference>
<reference evidence="6 7" key="1">
    <citation type="journal article" date="2016" name="Nat. Commun.">
        <title>Thousands of microbial genomes shed light on interconnected biogeochemical processes in an aquifer system.</title>
        <authorList>
            <person name="Anantharaman K."/>
            <person name="Brown C.T."/>
            <person name="Hug L.A."/>
            <person name="Sharon I."/>
            <person name="Castelle C.J."/>
            <person name="Probst A.J."/>
            <person name="Thomas B.C."/>
            <person name="Singh A."/>
            <person name="Wilkins M.J."/>
            <person name="Karaoz U."/>
            <person name="Brodie E.L."/>
            <person name="Williams K.H."/>
            <person name="Hubbard S.S."/>
            <person name="Banfield J.F."/>
        </authorList>
    </citation>
    <scope>NUCLEOTIDE SEQUENCE [LARGE SCALE GENOMIC DNA]</scope>
</reference>
<evidence type="ECO:0000256" key="1">
    <source>
        <dbReference type="SAM" id="MobiDB-lite"/>
    </source>
</evidence>
<feature type="region of interest" description="Disordered" evidence="1">
    <location>
        <begin position="796"/>
        <end position="926"/>
    </location>
</feature>
<evidence type="ECO:0000313" key="6">
    <source>
        <dbReference type="EMBL" id="OGB74572.1"/>
    </source>
</evidence>
<dbReference type="Proteomes" id="UP000176651">
    <property type="component" value="Unassembled WGS sequence"/>
</dbReference>
<organism evidence="6 7">
    <name type="scientific">candidate division Kazan bacterium RBG_13_50_9</name>
    <dbReference type="NCBI Taxonomy" id="1798535"/>
    <lineage>
        <taxon>Bacteria</taxon>
        <taxon>Bacteria division Kazan-3B-28</taxon>
    </lineage>
</organism>
<dbReference type="Pfam" id="PF12696">
    <property type="entry name" value="TraG-D_C"/>
    <property type="match status" value="1"/>
</dbReference>
<evidence type="ECO:0000259" key="4">
    <source>
        <dbReference type="Pfam" id="PF12696"/>
    </source>
</evidence>
<dbReference type="InterPro" id="IPR027417">
    <property type="entry name" value="P-loop_NTPase"/>
</dbReference>
<dbReference type="AlphaFoldDB" id="A0A1F4NUP2"/>
<dbReference type="PANTHER" id="PTHR30121">
    <property type="entry name" value="UNCHARACTERIZED PROTEIN YJGR-RELATED"/>
    <property type="match status" value="1"/>
</dbReference>
<dbReference type="InterPro" id="IPR051162">
    <property type="entry name" value="T4SS_component"/>
</dbReference>
<dbReference type="Pfam" id="PF26449">
    <property type="entry name" value="DUF8128"/>
    <property type="match status" value="1"/>
</dbReference>
<sequence length="926" mass="103790">MLNVDTVLLVVVIGGWLGVAIFLTWLWLRNQSRALPKPVREKIQATGQEAVLLAIEVPKENEKTPLAAETLFSSLHGIGSSHLSFEIEAKEKSIRFYVWVPIHLRGYVESQLYAQYPDINILEAKDYAEAGKVLAGLSAVSTELAFSRKDFFPIKTFQNFDVDPLAAITGILSKLEEGERVWIQILIRPEDDRWRDRAINFISAAREGRSPEWGKAITKGLAGFAGEVLRTAVRGGTYEETTPKKIELSPGADLVLKAIEEKSSKLGFRAKLRLVVLHQSAAAAQNKLQLALGAFKQFNTNNLNSFVAGRYSNDTLDILARYRARDFGPGGLIMNVTELASIYHLPNMSVATPNIVWAGSRKGEPPANLPLMEEVPANELTVLASTNFRGGQEKFGIKLKDRHRHVYIIGKSGTGKSTLLENMTIDDIRERRGVAVIDPHGDYVDTVMQYVPNYRVNDIVLFDPGDGEYPIAFNMLEVPDPKYKVVVASGVVGIFKKIFGYSWGPRLEYWLSSAVLALLDYPEATLVMIPRMFTDVGFREKVIAKIQDPLIKTRWINEYGRLDQRQQNETISPILNKVGQFLSSPVIRNIVGQPRSSIDFRKVMDEGKVLLVKLAKGIIGEDNAALLGAMVITQLQLASMTRADIAEAERKDFYLYVDEFQNFATESFQTILSESRKYHLSLTLANQYMDQLIPEVSDAVFGNVNTIIAFRVGGDDAKFLEREFAPVFDANDLVNLSMFNVYVKLSIDNVTTNAFSAQTLPLPADRNDNMEKIIKLSRERYAKPAEFVEEKIGKTFEMPEGWPSRGPREPQGDQQRRRLPDRPVPFRPGLRVGDAGRAPAASKPQRPPKKKPQSSLLKKVIAAIEQSRPWVPPADKKKPNVVADLNAGKDRIEDVRRQRSDESQLKEGEWVSLDELQDNQPKDEDQ</sequence>
<evidence type="ECO:0000259" key="3">
    <source>
        <dbReference type="Pfam" id="PF01935"/>
    </source>
</evidence>
<keyword evidence="2" id="KW-1133">Transmembrane helix</keyword>
<feature type="compositionally biased region" description="Basic and acidic residues" evidence="1">
    <location>
        <begin position="887"/>
        <end position="909"/>
    </location>
</feature>
<evidence type="ECO:0008006" key="8">
    <source>
        <dbReference type="Google" id="ProtNLM"/>
    </source>
</evidence>
<feature type="domain" description="TraD/TraG TraM recognition site" evidence="4">
    <location>
        <begin position="653"/>
        <end position="721"/>
    </location>
</feature>
<dbReference type="STRING" id="1798535.A2V68_03175"/>
<gene>
    <name evidence="6" type="ORF">A2V68_03175</name>
</gene>
<comment type="caution">
    <text evidence="6">The sequence shown here is derived from an EMBL/GenBank/DDBJ whole genome shotgun (WGS) entry which is preliminary data.</text>
</comment>
<dbReference type="Gene3D" id="3.40.50.300">
    <property type="entry name" value="P-loop containing nucleotide triphosphate hydrolases"/>
    <property type="match status" value="2"/>
</dbReference>
<dbReference type="CDD" id="cd01127">
    <property type="entry name" value="TrwB_TraG_TraD_VirD4"/>
    <property type="match status" value="1"/>
</dbReference>
<dbReference type="InterPro" id="IPR002789">
    <property type="entry name" value="HerA_central"/>
</dbReference>
<dbReference type="PANTHER" id="PTHR30121:SF11">
    <property type="entry name" value="AAA+ ATPASE DOMAIN-CONTAINING PROTEIN"/>
    <property type="match status" value="1"/>
</dbReference>
<feature type="compositionally biased region" description="Basic and acidic residues" evidence="1">
    <location>
        <begin position="806"/>
        <end position="821"/>
    </location>
</feature>
<protein>
    <recommendedName>
        <fullName evidence="8">Type IV secretion system coupling protein TraD DNA-binding domain-containing protein</fullName>
    </recommendedName>
</protein>
<evidence type="ECO:0000259" key="5">
    <source>
        <dbReference type="Pfam" id="PF26449"/>
    </source>
</evidence>
<keyword evidence="2" id="KW-0812">Transmembrane</keyword>
<accession>A0A1F4NUP2</accession>
<dbReference type="SUPFAM" id="SSF52540">
    <property type="entry name" value="P-loop containing nucleoside triphosphate hydrolases"/>
    <property type="match status" value="1"/>
</dbReference>
<feature type="domain" description="Helicase HerA central" evidence="3">
    <location>
        <begin position="402"/>
        <end position="456"/>
    </location>
</feature>
<dbReference type="InterPro" id="IPR058441">
    <property type="entry name" value="DUF8128"/>
</dbReference>
<evidence type="ECO:0000313" key="7">
    <source>
        <dbReference type="Proteomes" id="UP000176651"/>
    </source>
</evidence>
<feature type="transmembrane region" description="Helical" evidence="2">
    <location>
        <begin position="7"/>
        <end position="28"/>
    </location>
</feature>
<proteinExistence type="predicted"/>
<feature type="domain" description="DUF8128" evidence="5">
    <location>
        <begin position="39"/>
        <end position="357"/>
    </location>
</feature>
<dbReference type="Pfam" id="PF01935">
    <property type="entry name" value="DUF87"/>
    <property type="match status" value="1"/>
</dbReference>
<dbReference type="EMBL" id="META01000001">
    <property type="protein sequence ID" value="OGB74572.1"/>
    <property type="molecule type" value="Genomic_DNA"/>
</dbReference>